<dbReference type="AlphaFoldDB" id="A0A6J1LVB5"/>
<dbReference type="OrthoDB" id="7849017at2759"/>
<keyword evidence="2" id="KW-1185">Reference proteome</keyword>
<evidence type="ECO:0000313" key="2">
    <source>
        <dbReference type="Proteomes" id="UP000504633"/>
    </source>
</evidence>
<reference evidence="3 4" key="1">
    <citation type="submission" date="2025-04" db="UniProtKB">
        <authorList>
            <consortium name="RefSeq"/>
        </authorList>
    </citation>
    <scope>IDENTIFICATION</scope>
    <source>
        <strain evidence="3 4">15085-1641.00</strain>
        <tissue evidence="3 4">Whole body</tissue>
    </source>
</reference>
<feature type="compositionally biased region" description="Basic and acidic residues" evidence="1">
    <location>
        <begin position="257"/>
        <end position="268"/>
    </location>
</feature>
<evidence type="ECO:0000313" key="3">
    <source>
        <dbReference type="RefSeq" id="XP_023170427.2"/>
    </source>
</evidence>
<evidence type="ECO:0000313" key="4">
    <source>
        <dbReference type="RefSeq" id="XP_023170428.2"/>
    </source>
</evidence>
<dbReference type="RefSeq" id="XP_023170428.2">
    <property type="nucleotide sequence ID" value="XM_023314660.2"/>
</dbReference>
<accession>A0A6J1LVB5</accession>
<dbReference type="OMA" id="YKAKIFF"/>
<dbReference type="GeneID" id="111599107"/>
<feature type="region of interest" description="Disordered" evidence="1">
    <location>
        <begin position="231"/>
        <end position="268"/>
    </location>
</feature>
<gene>
    <name evidence="3 4" type="primary">LOC111599107</name>
</gene>
<dbReference type="RefSeq" id="XP_023170427.2">
    <property type="nucleotide sequence ID" value="XM_023314659.2"/>
</dbReference>
<protein>
    <submittedName>
        <fullName evidence="3 4">Uncharacterized protein LOC111599107</fullName>
    </submittedName>
</protein>
<sequence>MEKKLSLHDYEIFYRSALLGRQQVHQTVPKTVDRLSTFQHICRVCGCSDDGHFVELDKYQEFEFEPTISNYRLLFQRASLQFQFNTMPDLPGRICGTCAYKGKIFFLLTRQFLIGQQIMRTAVTDFYRDNYGIEPPEQLEDLLQLRKQLELVNKGKPKSGRVAPDRNKSPIKECVNNKRKNKFKRLTAGDNHFSSDAVNSTVSANCMTGNLSKNRKNLNDRQVSQSIINLHQPDKSPAHVQKPSQKSGSNGPRAPVLRKDRTETKSAMDKTDIVECHITPRLLKKNIRTAELLPVKPLIDYQAQLSEADGLPNNLNVPLSKAQLQKKLLERRKQWR</sequence>
<organism evidence="2 3">
    <name type="scientific">Drosophila hydei</name>
    <name type="common">Fruit fly</name>
    <dbReference type="NCBI Taxonomy" id="7224"/>
    <lineage>
        <taxon>Eukaryota</taxon>
        <taxon>Metazoa</taxon>
        <taxon>Ecdysozoa</taxon>
        <taxon>Arthropoda</taxon>
        <taxon>Hexapoda</taxon>
        <taxon>Insecta</taxon>
        <taxon>Pterygota</taxon>
        <taxon>Neoptera</taxon>
        <taxon>Endopterygota</taxon>
        <taxon>Diptera</taxon>
        <taxon>Brachycera</taxon>
        <taxon>Muscomorpha</taxon>
        <taxon>Ephydroidea</taxon>
        <taxon>Drosophilidae</taxon>
        <taxon>Drosophila</taxon>
    </lineage>
</organism>
<feature type="region of interest" description="Disordered" evidence="1">
    <location>
        <begin position="154"/>
        <end position="178"/>
    </location>
</feature>
<name>A0A6J1LVB5_DROHY</name>
<proteinExistence type="predicted"/>
<dbReference type="Proteomes" id="UP000504633">
    <property type="component" value="Unplaced"/>
</dbReference>
<evidence type="ECO:0000256" key="1">
    <source>
        <dbReference type="SAM" id="MobiDB-lite"/>
    </source>
</evidence>
<dbReference type="KEGG" id="dhe:111599107"/>